<keyword evidence="3" id="KW-1185">Reference proteome</keyword>
<dbReference type="OrthoDB" id="2324354at2759"/>
<gene>
    <name evidence="2" type="ORF">ALEPTO_LOCUS7476</name>
</gene>
<dbReference type="AlphaFoldDB" id="A0A9N9BZY0"/>
<evidence type="ECO:0000313" key="3">
    <source>
        <dbReference type="Proteomes" id="UP000789508"/>
    </source>
</evidence>
<reference evidence="2" key="1">
    <citation type="submission" date="2021-06" db="EMBL/GenBank/DDBJ databases">
        <authorList>
            <person name="Kallberg Y."/>
            <person name="Tangrot J."/>
            <person name="Rosling A."/>
        </authorList>
    </citation>
    <scope>NUCLEOTIDE SEQUENCE</scope>
    <source>
        <strain evidence="2">FL130A</strain>
    </source>
</reference>
<feature type="chain" id="PRO_5040359346" evidence="1">
    <location>
        <begin position="21"/>
        <end position="264"/>
    </location>
</feature>
<evidence type="ECO:0000313" key="2">
    <source>
        <dbReference type="EMBL" id="CAG8585764.1"/>
    </source>
</evidence>
<accession>A0A9N9BZY0</accession>
<dbReference type="Pfam" id="PF13385">
    <property type="entry name" value="Laminin_G_3"/>
    <property type="match status" value="1"/>
</dbReference>
<keyword evidence="1" id="KW-0732">Signal</keyword>
<feature type="signal peptide" evidence="1">
    <location>
        <begin position="1"/>
        <end position="20"/>
    </location>
</feature>
<name>A0A9N9BZY0_9GLOM</name>
<organism evidence="2 3">
    <name type="scientific">Ambispora leptoticha</name>
    <dbReference type="NCBI Taxonomy" id="144679"/>
    <lineage>
        <taxon>Eukaryota</taxon>
        <taxon>Fungi</taxon>
        <taxon>Fungi incertae sedis</taxon>
        <taxon>Mucoromycota</taxon>
        <taxon>Glomeromycotina</taxon>
        <taxon>Glomeromycetes</taxon>
        <taxon>Archaeosporales</taxon>
        <taxon>Ambisporaceae</taxon>
        <taxon>Ambispora</taxon>
    </lineage>
</organism>
<dbReference type="InterPro" id="IPR013320">
    <property type="entry name" value="ConA-like_dom_sf"/>
</dbReference>
<dbReference type="Gene3D" id="2.60.120.200">
    <property type="match status" value="1"/>
</dbReference>
<dbReference type="Proteomes" id="UP000789508">
    <property type="component" value="Unassembled WGS sequence"/>
</dbReference>
<evidence type="ECO:0000256" key="1">
    <source>
        <dbReference type="SAM" id="SignalP"/>
    </source>
</evidence>
<proteinExistence type="predicted"/>
<dbReference type="SUPFAM" id="SSF49899">
    <property type="entry name" value="Concanavalin A-like lectins/glucanases"/>
    <property type="match status" value="1"/>
</dbReference>
<protein>
    <submittedName>
        <fullName evidence="2">2715_t:CDS:1</fullName>
    </submittedName>
</protein>
<dbReference type="EMBL" id="CAJVPS010003273">
    <property type="protein sequence ID" value="CAG8585764.1"/>
    <property type="molecule type" value="Genomic_DNA"/>
</dbReference>
<sequence>MERKILCIFLLLVQAHQIVGISKTFYEFISDPINFSAKDSKVIQHAELPVVTDELSVTLRLNLLSKNSNWSSVFHKGVTDIERTPSLWMTPNNSAPHVRFSLNDNWNAGIDSLDGGLSLNQWYHLAYTLSEPQKRLDFYIDGKWAGFQSFQQVQTEQLLFNNGPLRIGTDTFWDGIVGQISNFRYYNWCLSADEVTSVYTNSPFIQTSTNSTSNSTTPTSFNPSTTITYIPSNGNITCTKNDTALMVGIGVGASIGVFMRSKFS</sequence>
<comment type="caution">
    <text evidence="2">The sequence shown here is derived from an EMBL/GenBank/DDBJ whole genome shotgun (WGS) entry which is preliminary data.</text>
</comment>